<dbReference type="OrthoDB" id="9802471at2"/>
<evidence type="ECO:0000256" key="8">
    <source>
        <dbReference type="HAMAP-Rule" id="MF_01416"/>
    </source>
</evidence>
<accession>A0A323TAM3</accession>
<dbReference type="HAMAP" id="MF_01416">
    <property type="entry name" value="ATP_synth_delta_bact"/>
    <property type="match status" value="1"/>
</dbReference>
<keyword evidence="10" id="KW-1185">Reference proteome</keyword>
<dbReference type="Proteomes" id="UP000248214">
    <property type="component" value="Unassembled WGS sequence"/>
</dbReference>
<comment type="function">
    <text evidence="8">This protein is part of the stalk that links CF(0) to CF(1). It either transmits conformational changes from CF(0) to CF(1) or is implicated in proton conduction.</text>
</comment>
<dbReference type="GO" id="GO:0045259">
    <property type="term" value="C:proton-transporting ATP synthase complex"/>
    <property type="evidence" value="ECO:0007669"/>
    <property type="project" value="UniProtKB-KW"/>
</dbReference>
<evidence type="ECO:0000256" key="4">
    <source>
        <dbReference type="ARBA" id="ARBA00023065"/>
    </source>
</evidence>
<keyword evidence="6 8" id="KW-0139">CF(1)</keyword>
<gene>
    <name evidence="8" type="primary">atpH</name>
    <name evidence="9" type="ORF">CR194_12560</name>
</gene>
<evidence type="ECO:0000256" key="3">
    <source>
        <dbReference type="ARBA" id="ARBA00022781"/>
    </source>
</evidence>
<keyword evidence="2 8" id="KW-0813">Transport</keyword>
<dbReference type="AlphaFoldDB" id="A0A323TAM3"/>
<keyword evidence="7 8" id="KW-0066">ATP synthesis</keyword>
<evidence type="ECO:0000313" key="9">
    <source>
        <dbReference type="EMBL" id="PYZ92498.1"/>
    </source>
</evidence>
<keyword evidence="4 8" id="KW-0406">Ion transport</keyword>
<keyword evidence="3 8" id="KW-0375">Hydrogen ion transport</keyword>
<dbReference type="NCBIfam" id="TIGR01145">
    <property type="entry name" value="ATP_synt_delta"/>
    <property type="match status" value="1"/>
</dbReference>
<comment type="similarity">
    <text evidence="8">Belongs to the ATPase delta chain family.</text>
</comment>
<evidence type="ECO:0000256" key="5">
    <source>
        <dbReference type="ARBA" id="ARBA00023136"/>
    </source>
</evidence>
<comment type="subcellular location">
    <subcellularLocation>
        <location evidence="8">Cell membrane</location>
        <topology evidence="8">Peripheral membrane protein</topology>
    </subcellularLocation>
    <subcellularLocation>
        <location evidence="1">Membrane</location>
    </subcellularLocation>
</comment>
<dbReference type="GO" id="GO:0046933">
    <property type="term" value="F:proton-transporting ATP synthase activity, rotational mechanism"/>
    <property type="evidence" value="ECO:0007669"/>
    <property type="project" value="UniProtKB-UniRule"/>
</dbReference>
<proteinExistence type="inferred from homology"/>
<keyword evidence="8" id="KW-1003">Cell membrane</keyword>
<dbReference type="EMBL" id="PDOD01000003">
    <property type="protein sequence ID" value="PYZ92498.1"/>
    <property type="molecule type" value="Genomic_DNA"/>
</dbReference>
<dbReference type="InterPro" id="IPR000711">
    <property type="entry name" value="ATPase_OSCP/dsu"/>
</dbReference>
<protein>
    <recommendedName>
        <fullName evidence="8">ATP synthase subunit delta</fullName>
    </recommendedName>
    <alternativeName>
        <fullName evidence="8">ATP synthase F(1) sector subunit delta</fullName>
    </alternativeName>
    <alternativeName>
        <fullName evidence="8">F-type ATPase subunit delta</fullName>
        <shortName evidence="8">F-ATPase subunit delta</shortName>
    </alternativeName>
</protein>
<dbReference type="SUPFAM" id="SSF47928">
    <property type="entry name" value="N-terminal domain of the delta subunit of the F1F0-ATP synthase"/>
    <property type="match status" value="1"/>
</dbReference>
<comment type="caution">
    <text evidence="9">The sequence shown here is derived from an EMBL/GenBank/DDBJ whole genome shotgun (WGS) entry which is preliminary data.</text>
</comment>
<evidence type="ECO:0000313" key="10">
    <source>
        <dbReference type="Proteomes" id="UP000248214"/>
    </source>
</evidence>
<dbReference type="Pfam" id="PF00213">
    <property type="entry name" value="OSCP"/>
    <property type="match status" value="1"/>
</dbReference>
<dbReference type="PRINTS" id="PR00125">
    <property type="entry name" value="ATPASEDELTA"/>
</dbReference>
<reference evidence="9 10" key="1">
    <citation type="submission" date="2017-10" db="EMBL/GenBank/DDBJ databases">
        <title>Bacillus sp. nov., a halophilic bacterium isolated from a Keqin Lake.</title>
        <authorList>
            <person name="Wang H."/>
        </authorList>
    </citation>
    <scope>NUCLEOTIDE SEQUENCE [LARGE SCALE GENOMIC DNA]</scope>
    <source>
        <strain evidence="9 10">KQ-12</strain>
    </source>
</reference>
<evidence type="ECO:0000256" key="7">
    <source>
        <dbReference type="ARBA" id="ARBA00023310"/>
    </source>
</evidence>
<evidence type="ECO:0000256" key="2">
    <source>
        <dbReference type="ARBA" id="ARBA00022448"/>
    </source>
</evidence>
<dbReference type="PANTHER" id="PTHR11910">
    <property type="entry name" value="ATP SYNTHASE DELTA CHAIN"/>
    <property type="match status" value="1"/>
</dbReference>
<name>A0A323TAM3_9BACI</name>
<keyword evidence="5 8" id="KW-0472">Membrane</keyword>
<comment type="function">
    <text evidence="8">F(1)F(0) ATP synthase produces ATP from ADP in the presence of a proton or sodium gradient. F-type ATPases consist of two structural domains, F(1) containing the extramembraneous catalytic core and F(0) containing the membrane proton channel, linked together by a central stalk and a peripheral stalk. During catalysis, ATP synthesis in the catalytic domain of F(1) is coupled via a rotary mechanism of the central stalk subunits to proton translocation.</text>
</comment>
<evidence type="ECO:0000256" key="1">
    <source>
        <dbReference type="ARBA" id="ARBA00004370"/>
    </source>
</evidence>
<organism evidence="9 10">
    <name type="scientific">Salipaludibacillus keqinensis</name>
    <dbReference type="NCBI Taxonomy" id="2045207"/>
    <lineage>
        <taxon>Bacteria</taxon>
        <taxon>Bacillati</taxon>
        <taxon>Bacillota</taxon>
        <taxon>Bacilli</taxon>
        <taxon>Bacillales</taxon>
        <taxon>Bacillaceae</taxon>
    </lineage>
</organism>
<dbReference type="NCBIfam" id="NF004403">
    <property type="entry name" value="PRK05758.2-4"/>
    <property type="match status" value="1"/>
</dbReference>
<evidence type="ECO:0000256" key="6">
    <source>
        <dbReference type="ARBA" id="ARBA00023196"/>
    </source>
</evidence>
<dbReference type="GO" id="GO:0005886">
    <property type="term" value="C:plasma membrane"/>
    <property type="evidence" value="ECO:0007669"/>
    <property type="project" value="UniProtKB-SubCell"/>
</dbReference>
<dbReference type="RefSeq" id="WP_110610049.1">
    <property type="nucleotide sequence ID" value="NZ_PDOD01000003.1"/>
</dbReference>
<dbReference type="Gene3D" id="1.10.520.20">
    <property type="entry name" value="N-terminal domain of the delta subunit of the F1F0-ATP synthase"/>
    <property type="match status" value="1"/>
</dbReference>
<dbReference type="InterPro" id="IPR020781">
    <property type="entry name" value="ATPase_OSCP/d_CS"/>
</dbReference>
<dbReference type="PROSITE" id="PS00389">
    <property type="entry name" value="ATPASE_DELTA"/>
    <property type="match status" value="1"/>
</dbReference>
<sequence length="184" mass="20894">MRRHPIGYRYAYAMFELAREQGTLVETMEDLEVVSQVFEDTNLLDEVFRHPKMTNDEKKTILKNTFSTKVSSSVLHLLLLLIDNKRLDVLYPIVDNYKQLTNEARGIAEATVYSAKKLSDPERLAVANVFSKRAGKTQLIIENIVDEQIIGGLKIRIGDTVYDGSVANQLARIQARMIHGNVSR</sequence>
<dbReference type="InterPro" id="IPR026015">
    <property type="entry name" value="ATP_synth_OSCP/delta_N_sf"/>
</dbReference>